<accession>A0AAU9VPH0</accession>
<comment type="caution">
    <text evidence="1">The sequence shown here is derived from an EMBL/GenBank/DDBJ whole genome shotgun (WGS) entry which is preliminary data.</text>
</comment>
<proteinExistence type="predicted"/>
<reference evidence="1 2" key="1">
    <citation type="submission" date="2022-05" db="EMBL/GenBank/DDBJ databases">
        <authorList>
            <consortium name="Genoscope - CEA"/>
            <person name="William W."/>
        </authorList>
    </citation>
    <scope>NUCLEOTIDE SEQUENCE [LARGE SCALE GENOMIC DNA]</scope>
</reference>
<keyword evidence="2" id="KW-1185">Reference proteome</keyword>
<dbReference type="Proteomes" id="UP001159428">
    <property type="component" value="Unassembled WGS sequence"/>
</dbReference>
<dbReference type="AlphaFoldDB" id="A0AAU9VPH0"/>
<evidence type="ECO:0000313" key="1">
    <source>
        <dbReference type="EMBL" id="CAH3032007.1"/>
    </source>
</evidence>
<name>A0AAU9VPH0_9CNID</name>
<organism evidence="1 2">
    <name type="scientific">Pocillopora meandrina</name>
    <dbReference type="NCBI Taxonomy" id="46732"/>
    <lineage>
        <taxon>Eukaryota</taxon>
        <taxon>Metazoa</taxon>
        <taxon>Cnidaria</taxon>
        <taxon>Anthozoa</taxon>
        <taxon>Hexacorallia</taxon>
        <taxon>Scleractinia</taxon>
        <taxon>Astrocoeniina</taxon>
        <taxon>Pocilloporidae</taxon>
        <taxon>Pocillopora</taxon>
    </lineage>
</organism>
<protein>
    <submittedName>
        <fullName evidence="1">Uncharacterized protein</fullName>
    </submittedName>
</protein>
<dbReference type="EMBL" id="CALNXJ010000001">
    <property type="protein sequence ID" value="CAH3032007.1"/>
    <property type="molecule type" value="Genomic_DNA"/>
</dbReference>
<feature type="non-terminal residue" evidence="1">
    <location>
        <position position="104"/>
    </location>
</feature>
<sequence length="104" mass="12110">MSEEEIKKWRSIQGAYKGHCTQDFKRAKKLITSETPDQADLEALVDRLTRRAEEIARMDAKIVMSLETEEDIQLDTETALSFQDDISYWQFKIGRLLKSKQDTP</sequence>
<gene>
    <name evidence="1" type="ORF">PMEA_00000856</name>
</gene>
<evidence type="ECO:0000313" key="2">
    <source>
        <dbReference type="Proteomes" id="UP001159428"/>
    </source>
</evidence>